<protein>
    <submittedName>
        <fullName evidence="3">N(G),N(G)-dimethylarginine dimethylaminohydrolase</fullName>
        <ecNumber evidence="3">3.5.3.18</ecNumber>
    </submittedName>
</protein>
<dbReference type="GO" id="GO:0016403">
    <property type="term" value="F:dimethylargininase activity"/>
    <property type="evidence" value="ECO:0007669"/>
    <property type="project" value="UniProtKB-EC"/>
</dbReference>
<dbReference type="Proteomes" id="UP001157733">
    <property type="component" value="Chromosome"/>
</dbReference>
<reference evidence="3 4" key="1">
    <citation type="submission" date="2022-09" db="EMBL/GenBank/DDBJ databases">
        <authorList>
            <person name="Kop L."/>
        </authorList>
    </citation>
    <scope>NUCLEOTIDE SEQUENCE [LARGE SCALE GENOMIC DNA]</scope>
    <source>
        <strain evidence="3 4">347</strain>
    </source>
</reference>
<accession>A0ABM9HAX3</accession>
<evidence type="ECO:0000256" key="2">
    <source>
        <dbReference type="ARBA" id="ARBA00022801"/>
    </source>
</evidence>
<dbReference type="EC" id="3.5.3.18" evidence="3"/>
<dbReference type="RefSeq" id="WP_282010276.1">
    <property type="nucleotide sequence ID" value="NZ_OX336137.1"/>
</dbReference>
<name>A0ABM9HAX3_9BACT</name>
<evidence type="ECO:0000256" key="1">
    <source>
        <dbReference type="ARBA" id="ARBA00008532"/>
    </source>
</evidence>
<organism evidence="3 4">
    <name type="scientific">Nitrospina watsonii</name>
    <dbReference type="NCBI Taxonomy" id="1323948"/>
    <lineage>
        <taxon>Bacteria</taxon>
        <taxon>Pseudomonadati</taxon>
        <taxon>Nitrospinota/Tectimicrobiota group</taxon>
        <taxon>Nitrospinota</taxon>
        <taxon>Nitrospinia</taxon>
        <taxon>Nitrospinales</taxon>
        <taxon>Nitrospinaceae</taxon>
        <taxon>Nitrospina</taxon>
    </lineage>
</organism>
<comment type="similarity">
    <text evidence="1">Belongs to the DDAH family.</text>
</comment>
<dbReference type="PANTHER" id="PTHR12737:SF9">
    <property type="entry name" value="DIMETHYLARGININASE"/>
    <property type="match status" value="1"/>
</dbReference>
<dbReference type="PANTHER" id="PTHR12737">
    <property type="entry name" value="DIMETHYLARGININE DIMETHYLAMINOHYDROLASE"/>
    <property type="match status" value="1"/>
</dbReference>
<dbReference type="SUPFAM" id="SSF55909">
    <property type="entry name" value="Pentein"/>
    <property type="match status" value="1"/>
</dbReference>
<keyword evidence="4" id="KW-1185">Reference proteome</keyword>
<evidence type="ECO:0000313" key="3">
    <source>
        <dbReference type="EMBL" id="CAI2717328.1"/>
    </source>
</evidence>
<sequence>MKPKMLMCSPEYFGVEYVINPWMENQIHHIDRPQAHRQWEAFHRALSQQAEVFVLDPKPDMPDMVFTANAGLLVDGTFVLSRFKHPERQVEEPHFRDWFQHYAGDVAQLPDSIAFEGEGDALPQPGQDWIWAGYGFRTDLAAHRFIEQKVRRPVISLHLINPRFYHLDTCFCPLPDDRAMYYPDAFDADSLRCIESRIAPENRLLVSEEDAGHFACNTARVHDTLFMNHTSPALRRQLEVWGYRVALCPVDEFMKAGGANKCLTLVLDAADRPHTLHSAADQVSTSC</sequence>
<dbReference type="Pfam" id="PF19420">
    <property type="entry name" value="DDAH_eukar"/>
    <property type="match status" value="1"/>
</dbReference>
<evidence type="ECO:0000313" key="4">
    <source>
        <dbReference type="Proteomes" id="UP001157733"/>
    </source>
</evidence>
<dbReference type="InterPro" id="IPR033199">
    <property type="entry name" value="DDAH-like"/>
</dbReference>
<dbReference type="Gene3D" id="3.75.10.10">
    <property type="entry name" value="L-arginine/glycine Amidinotransferase, Chain A"/>
    <property type="match status" value="1"/>
</dbReference>
<keyword evidence="2 3" id="KW-0378">Hydrolase</keyword>
<proteinExistence type="inferred from homology"/>
<gene>
    <name evidence="3" type="ORF">NSPWAT_0469</name>
</gene>
<dbReference type="EMBL" id="OX336137">
    <property type="protein sequence ID" value="CAI2717328.1"/>
    <property type="molecule type" value="Genomic_DNA"/>
</dbReference>